<dbReference type="AlphaFoldDB" id="A0A183ULE4"/>
<evidence type="ECO:0000313" key="3">
    <source>
        <dbReference type="Proteomes" id="UP000050794"/>
    </source>
</evidence>
<feature type="region of interest" description="Disordered" evidence="1">
    <location>
        <begin position="66"/>
        <end position="103"/>
    </location>
</feature>
<evidence type="ECO:0000313" key="2">
    <source>
        <dbReference type="EMBL" id="VDM40635.1"/>
    </source>
</evidence>
<dbReference type="EMBL" id="UYWY01020141">
    <property type="protein sequence ID" value="VDM40635.1"/>
    <property type="molecule type" value="Genomic_DNA"/>
</dbReference>
<reference evidence="4" key="1">
    <citation type="submission" date="2016-06" db="UniProtKB">
        <authorList>
            <consortium name="WormBaseParasite"/>
        </authorList>
    </citation>
    <scope>IDENTIFICATION</scope>
</reference>
<gene>
    <name evidence="2" type="ORF">TCNE_LOCUS9314</name>
</gene>
<sequence>MIPVYRTRPHHEALGPVRRIADAEGIDMRIPPTDGSSTVRSAVWKDVNAAIENVVLDFRTRCNADDKRSVGSWQNKSDSPTVVNPSDSFSRSAQKSSHRPKSVVTDLCNGESFEDKLSFDSPPTASSLSHILKTRPKPARKANQVHRRAMARAMEESTESGMCASSECDDNSVLYDVAADEPISSPDLNSGPRPQIDLPLDIRFACALGSSPVLSSSRTAMLPPSSAASLPQQQQHSNANGASLSSSPTGSGPPPLPTTQPPLMISPQPLPHSSATVQPLGMGRSCSPIPIVQQSSNAASQSSLSSSPVTATQAAPTSTSQSPSPSSAPPPIVPRRNRVGPALTPPSLPPKPESVTIRPASCAVEDENANSRRSVADMARMFSSSETPFVRRT</sequence>
<evidence type="ECO:0000313" key="4">
    <source>
        <dbReference type="WBParaSite" id="TCNE_0000931401-mRNA-1"/>
    </source>
</evidence>
<dbReference type="WBParaSite" id="TCNE_0000931401-mRNA-1">
    <property type="protein sequence ID" value="TCNE_0000931401-mRNA-1"/>
    <property type="gene ID" value="TCNE_0000931401"/>
</dbReference>
<feature type="compositionally biased region" description="Low complexity" evidence="1">
    <location>
        <begin position="293"/>
        <end position="325"/>
    </location>
</feature>
<protein>
    <submittedName>
        <fullName evidence="2 4">Uncharacterized protein</fullName>
    </submittedName>
</protein>
<evidence type="ECO:0000256" key="1">
    <source>
        <dbReference type="SAM" id="MobiDB-lite"/>
    </source>
</evidence>
<proteinExistence type="predicted"/>
<feature type="compositionally biased region" description="Pro residues" evidence="1">
    <location>
        <begin position="343"/>
        <end position="352"/>
    </location>
</feature>
<accession>A0A183ULE4</accession>
<feature type="compositionally biased region" description="Low complexity" evidence="1">
    <location>
        <begin position="222"/>
        <end position="250"/>
    </location>
</feature>
<feature type="region of interest" description="Disordered" evidence="1">
    <location>
        <begin position="215"/>
        <end position="373"/>
    </location>
</feature>
<keyword evidence="3" id="KW-1185">Reference proteome</keyword>
<feature type="compositionally biased region" description="Pro residues" evidence="1">
    <location>
        <begin position="251"/>
        <end position="260"/>
    </location>
</feature>
<dbReference type="Proteomes" id="UP000050794">
    <property type="component" value="Unassembled WGS sequence"/>
</dbReference>
<feature type="compositionally biased region" description="Polar residues" evidence="1">
    <location>
        <begin position="71"/>
        <end position="95"/>
    </location>
</feature>
<reference evidence="2 3" key="2">
    <citation type="submission" date="2018-11" db="EMBL/GenBank/DDBJ databases">
        <authorList>
            <consortium name="Pathogen Informatics"/>
        </authorList>
    </citation>
    <scope>NUCLEOTIDE SEQUENCE [LARGE SCALE GENOMIC DNA]</scope>
</reference>
<name>A0A183ULE4_TOXCA</name>
<organism evidence="3 4">
    <name type="scientific">Toxocara canis</name>
    <name type="common">Canine roundworm</name>
    <dbReference type="NCBI Taxonomy" id="6265"/>
    <lineage>
        <taxon>Eukaryota</taxon>
        <taxon>Metazoa</taxon>
        <taxon>Ecdysozoa</taxon>
        <taxon>Nematoda</taxon>
        <taxon>Chromadorea</taxon>
        <taxon>Rhabditida</taxon>
        <taxon>Spirurina</taxon>
        <taxon>Ascaridomorpha</taxon>
        <taxon>Ascaridoidea</taxon>
        <taxon>Toxocaridae</taxon>
        <taxon>Toxocara</taxon>
    </lineage>
</organism>